<accession>A0A154PDP9</accession>
<organism evidence="2 3">
    <name type="scientific">Dufourea novaeangliae</name>
    <name type="common">Sweat bee</name>
    <dbReference type="NCBI Taxonomy" id="178035"/>
    <lineage>
        <taxon>Eukaryota</taxon>
        <taxon>Metazoa</taxon>
        <taxon>Ecdysozoa</taxon>
        <taxon>Arthropoda</taxon>
        <taxon>Hexapoda</taxon>
        <taxon>Insecta</taxon>
        <taxon>Pterygota</taxon>
        <taxon>Neoptera</taxon>
        <taxon>Endopterygota</taxon>
        <taxon>Hymenoptera</taxon>
        <taxon>Apocrita</taxon>
        <taxon>Aculeata</taxon>
        <taxon>Apoidea</taxon>
        <taxon>Anthophila</taxon>
        <taxon>Halictidae</taxon>
        <taxon>Rophitinae</taxon>
        <taxon>Dufourea</taxon>
    </lineage>
</organism>
<evidence type="ECO:0000313" key="3">
    <source>
        <dbReference type="Proteomes" id="UP000076502"/>
    </source>
</evidence>
<feature type="region of interest" description="Disordered" evidence="1">
    <location>
        <begin position="100"/>
        <end position="147"/>
    </location>
</feature>
<protein>
    <submittedName>
        <fullName evidence="2">Uncharacterized protein</fullName>
    </submittedName>
</protein>
<dbReference type="AlphaFoldDB" id="A0A154PDP9"/>
<reference evidence="2 3" key="1">
    <citation type="submission" date="2015-07" db="EMBL/GenBank/DDBJ databases">
        <title>The genome of Dufourea novaeangliae.</title>
        <authorList>
            <person name="Pan H."/>
            <person name="Kapheim K."/>
        </authorList>
    </citation>
    <scope>NUCLEOTIDE SEQUENCE [LARGE SCALE GENOMIC DNA]</scope>
    <source>
        <strain evidence="2">0120121106</strain>
        <tissue evidence="2">Whole body</tissue>
    </source>
</reference>
<dbReference type="Proteomes" id="UP000076502">
    <property type="component" value="Unassembled WGS sequence"/>
</dbReference>
<feature type="region of interest" description="Disordered" evidence="1">
    <location>
        <begin position="15"/>
        <end position="57"/>
    </location>
</feature>
<keyword evidence="3" id="KW-1185">Reference proteome</keyword>
<sequence length="220" mass="23477">MSLETLLEAARFVEQQEKKRERLASSSSSSSDHPLAVAPHSNHHNSNEPRGAKLKRDRTEQDDLFCEEKMLIIDGKFDYALKRGRFTRAASFEFQTCEGKPVKEKGGGRYSPTTESVPSGEKDRVSRVTGGSSRENGDVTEGGGGGGGRGLVAAATAVATGGVLVSSRRGGVGGQGRQGIVILRLEAVALTFRFQSAPATHAARASALLRRLELSASHDR</sequence>
<dbReference type="OrthoDB" id="419455at2759"/>
<dbReference type="EMBL" id="KQ434869">
    <property type="protein sequence ID" value="KZC09310.1"/>
    <property type="molecule type" value="Genomic_DNA"/>
</dbReference>
<evidence type="ECO:0000256" key="1">
    <source>
        <dbReference type="SAM" id="MobiDB-lite"/>
    </source>
</evidence>
<proteinExistence type="predicted"/>
<name>A0A154PDP9_DUFNO</name>
<evidence type="ECO:0000313" key="2">
    <source>
        <dbReference type="EMBL" id="KZC09310.1"/>
    </source>
</evidence>
<gene>
    <name evidence="2" type="ORF">WN55_11050</name>
</gene>